<reference evidence="1 2" key="1">
    <citation type="submission" date="2016-11" db="EMBL/GenBank/DDBJ databases">
        <authorList>
            <person name="Jaros S."/>
            <person name="Januszkiewicz K."/>
            <person name="Wedrychowicz H."/>
        </authorList>
    </citation>
    <scope>NUCLEOTIDE SEQUENCE [LARGE SCALE GENOMIC DNA]</scope>
    <source>
        <strain evidence="1 2">DSM 26991</strain>
    </source>
</reference>
<protein>
    <submittedName>
        <fullName evidence="1">Uncharacterized protein</fullName>
    </submittedName>
</protein>
<accession>A0A1M5B9N0</accession>
<dbReference type="AlphaFoldDB" id="A0A1M5B9N0"/>
<evidence type="ECO:0000313" key="1">
    <source>
        <dbReference type="EMBL" id="SHF39116.1"/>
    </source>
</evidence>
<dbReference type="Proteomes" id="UP000184509">
    <property type="component" value="Unassembled WGS sequence"/>
</dbReference>
<dbReference type="EMBL" id="FQTV01000008">
    <property type="protein sequence ID" value="SHF39116.1"/>
    <property type="molecule type" value="Genomic_DNA"/>
</dbReference>
<name>A0A1M5B9N0_9BACE</name>
<evidence type="ECO:0000313" key="2">
    <source>
        <dbReference type="Proteomes" id="UP000184509"/>
    </source>
</evidence>
<dbReference type="STRING" id="1297750.SAMN05444405_10834"/>
<gene>
    <name evidence="1" type="ORF">SAMN05444405_10834</name>
</gene>
<keyword evidence="2" id="KW-1185">Reference proteome</keyword>
<dbReference type="RefSeq" id="WP_175550505.1">
    <property type="nucleotide sequence ID" value="NZ_FQTV01000008.1"/>
</dbReference>
<sequence length="47" mass="5559">MELIIGFIILFWVGMKLQRWVSGSSKIARNQKKILEELKKQNKKGNR</sequence>
<proteinExistence type="predicted"/>
<organism evidence="1 2">
    <name type="scientific">Bacteroides luti</name>
    <dbReference type="NCBI Taxonomy" id="1297750"/>
    <lineage>
        <taxon>Bacteria</taxon>
        <taxon>Pseudomonadati</taxon>
        <taxon>Bacteroidota</taxon>
        <taxon>Bacteroidia</taxon>
        <taxon>Bacteroidales</taxon>
        <taxon>Bacteroidaceae</taxon>
        <taxon>Bacteroides</taxon>
    </lineage>
</organism>